<dbReference type="EMBL" id="JBHUNA010000045">
    <property type="protein sequence ID" value="MFD2762514.1"/>
    <property type="molecule type" value="Genomic_DNA"/>
</dbReference>
<evidence type="ECO:0000259" key="2">
    <source>
        <dbReference type="Pfam" id="PF01548"/>
    </source>
</evidence>
<sequence length="484" mass="55416">YYRTSNLLNLKGVKTMVYPSFNHIQGKMGSCWANFVRNTGSENLLLVAIDAAKYTHKATICTFYGDILVRPFEFDASSTGFTKVKQFIQAEKQRHHMKEVVVGIETTGHYYEDLVWACKAEGYHVRVLNAATTAQERQALLNWSKTDNLDLMAIVQSIMHNRGTSSELSSGDIHKLQTLTRARRALVEEESAVQNQIRVYVDHIFREFQGKSVWINGKRKHIQPFSKLFGKAPRYLMRHCLHSTDILELGEEGLRAVSVRENLKIRDKSIEILLDFSRDSISKPKEAVEAEQFLLDQKLDQLEQLMKQISELEKEIQDLFIQTEGAVILSVPGIGVVTGAELYAEMGNNSDFDHAGQLIKMAGTNPTVIQSGGRSPSYYAVSKQGRRVFRNVVYQVGRSLASNNPEMKQRFETMKARGKHHRQAYIALGNRMIRLAFSMIRYQTLYRTEQKNYTLHDQLSKKLYSKNVKYFYEKFVAPDNYLSA</sequence>
<dbReference type="PANTHER" id="PTHR33055">
    <property type="entry name" value="TRANSPOSASE FOR INSERTION SEQUENCE ELEMENT IS1111A"/>
    <property type="match status" value="1"/>
</dbReference>
<dbReference type="InterPro" id="IPR047650">
    <property type="entry name" value="Transpos_IS110"/>
</dbReference>
<name>A0ABW5VD46_9BACI</name>
<dbReference type="RefSeq" id="WP_382396106.1">
    <property type="nucleotide sequence ID" value="NZ_JBHUNA010000045.1"/>
</dbReference>
<gene>
    <name evidence="4" type="ORF">ACFSUO_16275</name>
</gene>
<evidence type="ECO:0000313" key="5">
    <source>
        <dbReference type="Proteomes" id="UP001597502"/>
    </source>
</evidence>
<dbReference type="Pfam" id="PF02371">
    <property type="entry name" value="Transposase_20"/>
    <property type="match status" value="1"/>
</dbReference>
<keyword evidence="1" id="KW-0175">Coiled coil</keyword>
<feature type="domain" description="Transposase IS116/IS110/IS902 C-terminal" evidence="3">
    <location>
        <begin position="327"/>
        <end position="411"/>
    </location>
</feature>
<protein>
    <submittedName>
        <fullName evidence="4">IS110 family transposase</fullName>
    </submittedName>
</protein>
<accession>A0ABW5VD46</accession>
<comment type="caution">
    <text evidence="4">The sequence shown here is derived from an EMBL/GenBank/DDBJ whole genome shotgun (WGS) entry which is preliminary data.</text>
</comment>
<feature type="domain" description="Transposase IS110-like N-terminal" evidence="2">
    <location>
        <begin position="47"/>
        <end position="205"/>
    </location>
</feature>
<feature type="non-terminal residue" evidence="4">
    <location>
        <position position="1"/>
    </location>
</feature>
<evidence type="ECO:0000259" key="3">
    <source>
        <dbReference type="Pfam" id="PF02371"/>
    </source>
</evidence>
<evidence type="ECO:0000313" key="4">
    <source>
        <dbReference type="EMBL" id="MFD2762514.1"/>
    </source>
</evidence>
<dbReference type="InterPro" id="IPR003346">
    <property type="entry name" value="Transposase_20"/>
</dbReference>
<dbReference type="Pfam" id="PF01548">
    <property type="entry name" value="DEDD_Tnp_IS110"/>
    <property type="match status" value="1"/>
</dbReference>
<feature type="coiled-coil region" evidence="1">
    <location>
        <begin position="285"/>
        <end position="322"/>
    </location>
</feature>
<keyword evidence="5" id="KW-1185">Reference proteome</keyword>
<reference evidence="5" key="1">
    <citation type="journal article" date="2019" name="Int. J. Syst. Evol. Microbiol.">
        <title>The Global Catalogue of Microorganisms (GCM) 10K type strain sequencing project: providing services to taxonomists for standard genome sequencing and annotation.</title>
        <authorList>
            <consortium name="The Broad Institute Genomics Platform"/>
            <consortium name="The Broad Institute Genome Sequencing Center for Infectious Disease"/>
            <person name="Wu L."/>
            <person name="Ma J."/>
        </authorList>
    </citation>
    <scope>NUCLEOTIDE SEQUENCE [LARGE SCALE GENOMIC DNA]</scope>
    <source>
        <strain evidence="5">TISTR 1535</strain>
    </source>
</reference>
<dbReference type="InterPro" id="IPR002525">
    <property type="entry name" value="Transp_IS110-like_N"/>
</dbReference>
<evidence type="ECO:0000256" key="1">
    <source>
        <dbReference type="SAM" id="Coils"/>
    </source>
</evidence>
<dbReference type="NCBIfam" id="NF033542">
    <property type="entry name" value="transpos_IS110"/>
    <property type="match status" value="1"/>
</dbReference>
<proteinExistence type="predicted"/>
<dbReference type="Proteomes" id="UP001597502">
    <property type="component" value="Unassembled WGS sequence"/>
</dbReference>
<dbReference type="PANTHER" id="PTHR33055:SF13">
    <property type="entry name" value="TRANSPOSASE"/>
    <property type="match status" value="1"/>
</dbReference>
<organism evidence="4 5">
    <name type="scientific">Lentibacillus juripiscarius</name>
    <dbReference type="NCBI Taxonomy" id="257446"/>
    <lineage>
        <taxon>Bacteria</taxon>
        <taxon>Bacillati</taxon>
        <taxon>Bacillota</taxon>
        <taxon>Bacilli</taxon>
        <taxon>Bacillales</taxon>
        <taxon>Bacillaceae</taxon>
        <taxon>Lentibacillus</taxon>
    </lineage>
</organism>